<dbReference type="InterPro" id="IPR029069">
    <property type="entry name" value="HotDog_dom_sf"/>
</dbReference>
<dbReference type="Pfam" id="PF20789">
    <property type="entry name" value="4HBT_3C"/>
    <property type="match status" value="1"/>
</dbReference>
<organism evidence="3">
    <name type="scientific">hydrothermal vent metagenome</name>
    <dbReference type="NCBI Taxonomy" id="652676"/>
    <lineage>
        <taxon>unclassified sequences</taxon>
        <taxon>metagenomes</taxon>
        <taxon>ecological metagenomes</taxon>
    </lineage>
</organism>
<accession>A0A3B0SYL9</accession>
<dbReference type="SUPFAM" id="SSF54637">
    <property type="entry name" value="Thioesterase/thiol ester dehydrase-isomerase"/>
    <property type="match status" value="2"/>
</dbReference>
<sequence>MNDQTNIEKPINTSLAELLDQCGTGGESNPIMLPQSWTQGRTAFGGVSTALAYHAASHIENELPPLRSAQIAFTGPLYGTLKAETKMLRRGRNTAFVQSDLYGEKGLGLHCGFIFAAARTTQITASDMDPPDFPPIPGDEQVHSGPPQFFTSNMEFVGKRIDTAKKTNRLTRWMRLKERTGLDPVTEILLMGDSLPPSIMGMLDKNAMVSSMNWQVNIIADEIASENGWWLIDSRTHHADHGASSQFMSVWNSKRELIATGMQSVAYYA</sequence>
<gene>
    <name evidence="3" type="ORF">MNBD_ALPHA04-1973</name>
</gene>
<evidence type="ECO:0000259" key="2">
    <source>
        <dbReference type="Pfam" id="PF20789"/>
    </source>
</evidence>
<dbReference type="InterPro" id="IPR042171">
    <property type="entry name" value="Acyl-CoA_hotdog"/>
</dbReference>
<dbReference type="Pfam" id="PF13622">
    <property type="entry name" value="4HBT_3"/>
    <property type="match status" value="1"/>
</dbReference>
<dbReference type="EMBL" id="UOEF01000330">
    <property type="protein sequence ID" value="VAW01634.1"/>
    <property type="molecule type" value="Genomic_DNA"/>
</dbReference>
<proteinExistence type="predicted"/>
<feature type="domain" description="Acyl-CoA thioesterase-like C-terminal" evidence="2">
    <location>
        <begin position="133"/>
        <end position="266"/>
    </location>
</feature>
<dbReference type="InterPro" id="IPR049450">
    <property type="entry name" value="ACOT8-like_C"/>
</dbReference>
<dbReference type="Gene3D" id="2.40.160.210">
    <property type="entry name" value="Acyl-CoA thioesterase, double hotdog domain"/>
    <property type="match status" value="1"/>
</dbReference>
<protein>
    <submittedName>
        <fullName evidence="3">TesB-like acyl-CoA thioesterase 1</fullName>
    </submittedName>
</protein>
<name>A0A3B0SYL9_9ZZZZ</name>
<feature type="domain" description="Acyl-CoA thioesterase-like N-terminal HotDog" evidence="1">
    <location>
        <begin position="33"/>
        <end position="104"/>
    </location>
</feature>
<evidence type="ECO:0000259" key="1">
    <source>
        <dbReference type="Pfam" id="PF13622"/>
    </source>
</evidence>
<dbReference type="AlphaFoldDB" id="A0A3B0SYL9"/>
<dbReference type="InterPro" id="IPR049449">
    <property type="entry name" value="TesB_ACOT8-like_N"/>
</dbReference>
<evidence type="ECO:0000313" key="3">
    <source>
        <dbReference type="EMBL" id="VAW01634.1"/>
    </source>
</evidence>
<reference evidence="3" key="1">
    <citation type="submission" date="2018-06" db="EMBL/GenBank/DDBJ databases">
        <authorList>
            <person name="Zhirakovskaya E."/>
        </authorList>
    </citation>
    <scope>NUCLEOTIDE SEQUENCE</scope>
</reference>